<dbReference type="NCBIfam" id="TIGR01538">
    <property type="entry name" value="portal_SPP1"/>
    <property type="match status" value="1"/>
</dbReference>
<name>A0ABT2WG37_9BACI</name>
<dbReference type="EMBL" id="JAOUSE010000025">
    <property type="protein sequence ID" value="MCU9594628.1"/>
    <property type="molecule type" value="Genomic_DNA"/>
</dbReference>
<gene>
    <name evidence="1" type="ORF">OEV82_09180</name>
</gene>
<dbReference type="Pfam" id="PF05133">
    <property type="entry name" value="SPP1_portal"/>
    <property type="match status" value="1"/>
</dbReference>
<keyword evidence="2" id="KW-1185">Reference proteome</keyword>
<comment type="caution">
    <text evidence="1">The sequence shown here is derived from an EMBL/GenBank/DDBJ whole genome shotgun (WGS) entry which is preliminary data.</text>
</comment>
<dbReference type="Proteomes" id="UP001208656">
    <property type="component" value="Unassembled WGS sequence"/>
</dbReference>
<dbReference type="RefSeq" id="WP_263061696.1">
    <property type="nucleotide sequence ID" value="NZ_JAOUSE010000025.1"/>
</dbReference>
<evidence type="ECO:0000313" key="1">
    <source>
        <dbReference type="EMBL" id="MCU9594628.1"/>
    </source>
</evidence>
<sequence length="484" mass="56685">MAKVNEFETATLEYSGVSKRRFSPEARKHYRYSSVEELINNTKHLSEMIQHHMEHQRPRLQTLKNYYEADNEYVLRSNRRREEHLTDHRAVHAFGEYIANFMQGYMVGIPLKTTYPDETVNELLREINRTNDADEHNADLVLDQSIYGRAYELLYRNKNDEIRFAKSDVLETFVIYDDTVEMNPVAGVRYIESQFKEGVTVYLYTDNKIITYNMGNDFKLSFVKEEINPFKSVPIIEYENNKSRMGDFERVLSLIDLYDESQSDTSNYMSDFNDAMLKIVGNLDIDVESAKKMKEANLLLLQTEPGIDGKSGQADADYIYKKYDVAGTEAYKDRIKNDIHMFTHTPNTDDEKFAGNQSGEALKYKLFGLELKRSTKERLFKKGLRQRYRLINNIMKLASEGEFNVNDIQIIFTPNLPKSLKDEIENFVRLGGQLSEETKLSLLSIIENPQEELEKIERENKLNQPIYDFEQFRNQDEEEEGEEE</sequence>
<dbReference type="InterPro" id="IPR006428">
    <property type="entry name" value="Portal_SPP1-type"/>
</dbReference>
<protein>
    <submittedName>
        <fullName evidence="1">Phage portal protein</fullName>
    </submittedName>
</protein>
<organism evidence="1 2">
    <name type="scientific">Pallidibacillus thermolactis</name>
    <dbReference type="NCBI Taxonomy" id="251051"/>
    <lineage>
        <taxon>Bacteria</taxon>
        <taxon>Bacillati</taxon>
        <taxon>Bacillota</taxon>
        <taxon>Bacilli</taxon>
        <taxon>Bacillales</taxon>
        <taxon>Bacillaceae</taxon>
        <taxon>Pallidibacillus</taxon>
    </lineage>
</organism>
<proteinExistence type="predicted"/>
<reference evidence="1 2" key="1">
    <citation type="submission" date="2022-10" db="EMBL/GenBank/DDBJ databases">
        <title>Description of Fervidibacillus gen. nov. in the family Fervidibacillaceae fam. nov. with two species, Fervidibacillus albus sp. nov., and Fervidibacillus halotolerans sp. nov., isolated from tidal flat sediments.</title>
        <authorList>
            <person name="Kwon K.K."/>
            <person name="Yang S.-H."/>
        </authorList>
    </citation>
    <scope>NUCLEOTIDE SEQUENCE [LARGE SCALE GENOMIC DNA]</scope>
    <source>
        <strain evidence="1 2">DSM 23332</strain>
    </source>
</reference>
<accession>A0ABT2WG37</accession>
<evidence type="ECO:0000313" key="2">
    <source>
        <dbReference type="Proteomes" id="UP001208656"/>
    </source>
</evidence>
<dbReference type="InterPro" id="IPR021145">
    <property type="entry name" value="Portal_protein_SPP1_Gp6-like"/>
</dbReference>